<dbReference type="Proteomes" id="UP000594263">
    <property type="component" value="Unplaced"/>
</dbReference>
<feature type="compositionally biased region" description="Polar residues" evidence="1">
    <location>
        <begin position="97"/>
        <end position="112"/>
    </location>
</feature>
<organism evidence="3 4">
    <name type="scientific">Kalanchoe fedtschenkoi</name>
    <name type="common">Lavender scallops</name>
    <name type="synonym">South American air plant</name>
    <dbReference type="NCBI Taxonomy" id="63787"/>
    <lineage>
        <taxon>Eukaryota</taxon>
        <taxon>Viridiplantae</taxon>
        <taxon>Streptophyta</taxon>
        <taxon>Embryophyta</taxon>
        <taxon>Tracheophyta</taxon>
        <taxon>Spermatophyta</taxon>
        <taxon>Magnoliopsida</taxon>
        <taxon>eudicotyledons</taxon>
        <taxon>Gunneridae</taxon>
        <taxon>Pentapetalae</taxon>
        <taxon>Saxifragales</taxon>
        <taxon>Crassulaceae</taxon>
        <taxon>Kalanchoe</taxon>
    </lineage>
</organism>
<feature type="transmembrane region" description="Helical" evidence="2">
    <location>
        <begin position="12"/>
        <end position="37"/>
    </location>
</feature>
<feature type="compositionally biased region" description="Acidic residues" evidence="1">
    <location>
        <begin position="136"/>
        <end position="151"/>
    </location>
</feature>
<dbReference type="EnsemblPlants" id="Kaladp0068s0142.1.v1.1">
    <property type="protein sequence ID" value="Kaladp0068s0142.1.v1.1.CDS.1"/>
    <property type="gene ID" value="Kaladp0068s0142.v1.1"/>
</dbReference>
<reference evidence="3" key="1">
    <citation type="submission" date="2021-01" db="UniProtKB">
        <authorList>
            <consortium name="EnsemblPlants"/>
        </authorList>
    </citation>
    <scope>IDENTIFICATION</scope>
</reference>
<feature type="region of interest" description="Disordered" evidence="1">
    <location>
        <begin position="97"/>
        <end position="181"/>
    </location>
</feature>
<feature type="compositionally biased region" description="Basic and acidic residues" evidence="1">
    <location>
        <begin position="152"/>
        <end position="173"/>
    </location>
</feature>
<evidence type="ECO:0000313" key="4">
    <source>
        <dbReference type="Proteomes" id="UP000594263"/>
    </source>
</evidence>
<evidence type="ECO:0000256" key="1">
    <source>
        <dbReference type="SAM" id="MobiDB-lite"/>
    </source>
</evidence>
<evidence type="ECO:0000313" key="3">
    <source>
        <dbReference type="EnsemblPlants" id="Kaladp0068s0142.1.v1.1.CDS.1"/>
    </source>
</evidence>
<evidence type="ECO:0000256" key="2">
    <source>
        <dbReference type="SAM" id="Phobius"/>
    </source>
</evidence>
<keyword evidence="4" id="KW-1185">Reference proteome</keyword>
<sequence length="181" mass="19978">MRKNNEKPPSDVRIYIVIGLFFICIVGGGVLIGVYVFVPDSPLWYAVSGIFLVGVPWTVWALTYIYSCMKIYRNALAMDNNVGRVFPHLSQRSRSFATATTERTSNAGQSPTSPAPISPNGNRRLVQFGGAKVLEDDNYQEQEDGDSYGDDADGKKVEYQMRGKENKGKESEIPHTSSASS</sequence>
<protein>
    <submittedName>
        <fullName evidence="3">Uncharacterized protein</fullName>
    </submittedName>
</protein>
<dbReference type="Gramene" id="Kaladp0068s0142.1.v1.1">
    <property type="protein sequence ID" value="Kaladp0068s0142.1.v1.1.CDS.1"/>
    <property type="gene ID" value="Kaladp0068s0142.v1.1"/>
</dbReference>
<accession>A0A7N1A2K4</accession>
<feature type="transmembrane region" description="Helical" evidence="2">
    <location>
        <begin position="43"/>
        <end position="66"/>
    </location>
</feature>
<keyword evidence="2" id="KW-0472">Membrane</keyword>
<dbReference type="OMA" id="SHESEEP"/>
<dbReference type="PANTHER" id="PTHR34964">
    <property type="entry name" value="MEMBRANE LIPOPROTEIN-RELATED"/>
    <property type="match status" value="1"/>
</dbReference>
<name>A0A7N1A2K4_KALFE</name>
<proteinExistence type="predicted"/>
<keyword evidence="2" id="KW-1133">Transmembrane helix</keyword>
<dbReference type="PANTHER" id="PTHR34964:SF14">
    <property type="entry name" value="MEMBRANE LIPOPROTEIN"/>
    <property type="match status" value="1"/>
</dbReference>
<keyword evidence="2" id="KW-0812">Transmembrane</keyword>
<dbReference type="AlphaFoldDB" id="A0A7N1A2K4"/>